<evidence type="ECO:0000256" key="1">
    <source>
        <dbReference type="SAM" id="Phobius"/>
    </source>
</evidence>
<feature type="transmembrane region" description="Helical" evidence="1">
    <location>
        <begin position="270"/>
        <end position="290"/>
    </location>
</feature>
<organism evidence="3 4">
    <name type="scientific">Pacificimonas flava</name>
    <dbReference type="NCBI Taxonomy" id="1234595"/>
    <lineage>
        <taxon>Bacteria</taxon>
        <taxon>Pseudomonadati</taxon>
        <taxon>Pseudomonadota</taxon>
        <taxon>Alphaproteobacteria</taxon>
        <taxon>Sphingomonadales</taxon>
        <taxon>Sphingosinicellaceae</taxon>
        <taxon>Pacificimonas</taxon>
    </lineage>
</organism>
<sequence length="454" mass="50176">MRFTAIICTWIWDREAPIADDLVHHGERGRRRAMSAPLAAPTTARDRLPFLDGLRGIAICGILFVNIWIMGSVAGIERDPRIGPSWTGLDQAVWWFQMVFVEGTMRGLLSMLFGAGFVLMASRGMGAATYYRRTVLLILFGLVHSYLLLWPGDILLIYGLAGLLLWFAKEMEPRQMIGAGVAGLVLLTGLGLGASAGLMNMRAFAEGAAARGADETDQRVSDWSAYLEKLAPSDDRVAESRQARAGGVAENVHYKVGIANELNSLSASRIWLFEPIAMMLLGGALMQLGILSGQGQPSAYRWMLAAGYGLGIPLNIAEWWQQWHSGFAAEIPMLLWSDQPGRVLVTLGHLGALGWLYTAGRADGLMRLFAPAGRLALTTYIGQTMICQWLLFPGFALDQYDRFGIAALWGLAILILGLQIAFSHIWLKHFRYGPLEWLWRWGTYGRPPPLTRLR</sequence>
<evidence type="ECO:0000259" key="2">
    <source>
        <dbReference type="Pfam" id="PF04235"/>
    </source>
</evidence>
<keyword evidence="1" id="KW-1133">Transmembrane helix</keyword>
<protein>
    <recommendedName>
        <fullName evidence="2">DUF418 domain-containing protein</fullName>
    </recommendedName>
</protein>
<keyword evidence="1" id="KW-0812">Transmembrane</keyword>
<evidence type="ECO:0000313" key="3">
    <source>
        <dbReference type="EMBL" id="OWV32404.1"/>
    </source>
</evidence>
<proteinExistence type="predicted"/>
<dbReference type="Proteomes" id="UP000198462">
    <property type="component" value="Unassembled WGS sequence"/>
</dbReference>
<feature type="transmembrane region" description="Helical" evidence="1">
    <location>
        <begin position="403"/>
        <end position="427"/>
    </location>
</feature>
<dbReference type="PANTHER" id="PTHR30590">
    <property type="entry name" value="INNER MEMBRANE PROTEIN"/>
    <property type="match status" value="1"/>
</dbReference>
<feature type="transmembrane region" description="Helical" evidence="1">
    <location>
        <begin position="341"/>
        <end position="360"/>
    </location>
</feature>
<feature type="domain" description="DUF418" evidence="2">
    <location>
        <begin position="286"/>
        <end position="445"/>
    </location>
</feature>
<dbReference type="InterPro" id="IPR052529">
    <property type="entry name" value="Bact_Transport_Assoc"/>
</dbReference>
<feature type="transmembrane region" description="Helical" evidence="1">
    <location>
        <begin position="54"/>
        <end position="74"/>
    </location>
</feature>
<name>A0A219B2K2_9SPHN</name>
<accession>A0A219B2K2</accession>
<feature type="transmembrane region" description="Helical" evidence="1">
    <location>
        <begin position="176"/>
        <end position="198"/>
    </location>
</feature>
<dbReference type="Pfam" id="PF04235">
    <property type="entry name" value="DUF418"/>
    <property type="match status" value="1"/>
</dbReference>
<dbReference type="InterPro" id="IPR007349">
    <property type="entry name" value="DUF418"/>
</dbReference>
<dbReference type="PANTHER" id="PTHR30590:SF2">
    <property type="entry name" value="INNER MEMBRANE PROTEIN"/>
    <property type="match status" value="1"/>
</dbReference>
<dbReference type="AlphaFoldDB" id="A0A219B2K2"/>
<feature type="transmembrane region" description="Helical" evidence="1">
    <location>
        <begin position="372"/>
        <end position="391"/>
    </location>
</feature>
<feature type="transmembrane region" description="Helical" evidence="1">
    <location>
        <begin position="94"/>
        <end position="118"/>
    </location>
</feature>
<dbReference type="OrthoDB" id="9807744at2"/>
<dbReference type="EMBL" id="NFZT01000001">
    <property type="protein sequence ID" value="OWV32404.1"/>
    <property type="molecule type" value="Genomic_DNA"/>
</dbReference>
<reference evidence="4" key="1">
    <citation type="submission" date="2017-05" db="EMBL/GenBank/DDBJ databases">
        <authorList>
            <person name="Lin X."/>
        </authorList>
    </citation>
    <scope>NUCLEOTIDE SEQUENCE [LARGE SCALE GENOMIC DNA]</scope>
    <source>
        <strain evidence="4">JLT2012</strain>
    </source>
</reference>
<feature type="transmembrane region" description="Helical" evidence="1">
    <location>
        <begin position="130"/>
        <end position="148"/>
    </location>
</feature>
<evidence type="ECO:0000313" key="4">
    <source>
        <dbReference type="Proteomes" id="UP000198462"/>
    </source>
</evidence>
<comment type="caution">
    <text evidence="3">The sequence shown here is derived from an EMBL/GenBank/DDBJ whole genome shotgun (WGS) entry which is preliminary data.</text>
</comment>
<keyword evidence="1" id="KW-0472">Membrane</keyword>
<gene>
    <name evidence="3" type="ORF">B5C34_02345</name>
</gene>
<keyword evidence="4" id="KW-1185">Reference proteome</keyword>